<evidence type="ECO:0000313" key="2">
    <source>
        <dbReference type="EMBL" id="SOE87955.1"/>
    </source>
</evidence>
<feature type="region of interest" description="Disordered" evidence="1">
    <location>
        <begin position="84"/>
        <end position="103"/>
    </location>
</feature>
<proteinExistence type="predicted"/>
<keyword evidence="3" id="KW-1185">Reference proteome</keyword>
<evidence type="ECO:0000256" key="1">
    <source>
        <dbReference type="SAM" id="MobiDB-lite"/>
    </source>
</evidence>
<dbReference type="EMBL" id="OCSU01000003">
    <property type="protein sequence ID" value="SOE87955.1"/>
    <property type="molecule type" value="Genomic_DNA"/>
</dbReference>
<name>A0A7Z7N5K7_9BURK</name>
<reference evidence="2 3" key="1">
    <citation type="submission" date="2017-09" db="EMBL/GenBank/DDBJ databases">
        <authorList>
            <person name="Varghese N."/>
            <person name="Submissions S."/>
        </authorList>
    </citation>
    <scope>NUCLEOTIDE SEQUENCE [LARGE SCALE GENOMIC DNA]</scope>
    <source>
        <strain evidence="2 3">OK806</strain>
    </source>
</reference>
<sequence length="103" mass="11614">MFNISKETTYKELCKIQGVSERTQRLQGINLSGGATNAVEFACEMFGMPRLDQWLEAFAETQGQQFDIPKYTKLLTRADTVSTAGEDLCDDDEDDDDEDEADF</sequence>
<dbReference type="AlphaFoldDB" id="A0A7Z7N5K7"/>
<evidence type="ECO:0000313" key="3">
    <source>
        <dbReference type="Proteomes" id="UP000219522"/>
    </source>
</evidence>
<organism evidence="2 3">
    <name type="scientific">Caballeronia arationis</name>
    <dbReference type="NCBI Taxonomy" id="1777142"/>
    <lineage>
        <taxon>Bacteria</taxon>
        <taxon>Pseudomonadati</taxon>
        <taxon>Pseudomonadota</taxon>
        <taxon>Betaproteobacteria</taxon>
        <taxon>Burkholderiales</taxon>
        <taxon>Burkholderiaceae</taxon>
        <taxon>Caballeronia</taxon>
    </lineage>
</organism>
<protein>
    <submittedName>
        <fullName evidence="2">Uncharacterized protein</fullName>
    </submittedName>
</protein>
<gene>
    <name evidence="2" type="ORF">SAMN05446927_6544</name>
</gene>
<dbReference type="RefSeq" id="WP_097190674.1">
    <property type="nucleotide sequence ID" value="NZ_OCSU01000003.1"/>
</dbReference>
<dbReference type="Proteomes" id="UP000219522">
    <property type="component" value="Unassembled WGS sequence"/>
</dbReference>
<accession>A0A7Z7N5K7</accession>
<feature type="compositionally biased region" description="Acidic residues" evidence="1">
    <location>
        <begin position="87"/>
        <end position="103"/>
    </location>
</feature>
<comment type="caution">
    <text evidence="2">The sequence shown here is derived from an EMBL/GenBank/DDBJ whole genome shotgun (WGS) entry which is preliminary data.</text>
</comment>